<reference evidence="1" key="1">
    <citation type="submission" date="2014-11" db="EMBL/GenBank/DDBJ databases">
        <authorList>
            <person name="Amaro Gonzalez C."/>
        </authorList>
    </citation>
    <scope>NUCLEOTIDE SEQUENCE</scope>
</reference>
<reference evidence="1" key="2">
    <citation type="journal article" date="2015" name="Fish Shellfish Immunol.">
        <title>Early steps in the European eel (Anguilla anguilla)-Vibrio vulnificus interaction in the gills: Role of the RtxA13 toxin.</title>
        <authorList>
            <person name="Callol A."/>
            <person name="Pajuelo D."/>
            <person name="Ebbesson L."/>
            <person name="Teles M."/>
            <person name="MacKenzie S."/>
            <person name="Amaro C."/>
        </authorList>
    </citation>
    <scope>NUCLEOTIDE SEQUENCE</scope>
</reference>
<organism evidence="1">
    <name type="scientific">Anguilla anguilla</name>
    <name type="common">European freshwater eel</name>
    <name type="synonym">Muraena anguilla</name>
    <dbReference type="NCBI Taxonomy" id="7936"/>
    <lineage>
        <taxon>Eukaryota</taxon>
        <taxon>Metazoa</taxon>
        <taxon>Chordata</taxon>
        <taxon>Craniata</taxon>
        <taxon>Vertebrata</taxon>
        <taxon>Euteleostomi</taxon>
        <taxon>Actinopterygii</taxon>
        <taxon>Neopterygii</taxon>
        <taxon>Teleostei</taxon>
        <taxon>Anguilliformes</taxon>
        <taxon>Anguillidae</taxon>
        <taxon>Anguilla</taxon>
    </lineage>
</organism>
<sequence length="9" mass="949">MRSATEPSA</sequence>
<proteinExistence type="predicted"/>
<name>A0A0E9R7H6_ANGAN</name>
<protein>
    <submittedName>
        <fullName evidence="1">Uncharacterized protein</fullName>
    </submittedName>
</protein>
<evidence type="ECO:0000313" key="1">
    <source>
        <dbReference type="EMBL" id="JAH25069.1"/>
    </source>
</evidence>
<dbReference type="EMBL" id="GBXM01083508">
    <property type="protein sequence ID" value="JAH25069.1"/>
    <property type="molecule type" value="Transcribed_RNA"/>
</dbReference>
<accession>A0A0E9R7H6</accession>